<evidence type="ECO:0000256" key="6">
    <source>
        <dbReference type="ARBA" id="ARBA00022679"/>
    </source>
</evidence>
<dbReference type="PROSITE" id="PS50011">
    <property type="entry name" value="PROTEIN_KINASE_DOM"/>
    <property type="match status" value="1"/>
</dbReference>
<keyword evidence="12" id="KW-1015">Disulfide bond</keyword>
<reference evidence="17" key="1">
    <citation type="submission" date="2015-06" db="UniProtKB">
        <authorList>
            <consortium name="EnsemblPlants"/>
        </authorList>
    </citation>
    <scope>IDENTIFICATION</scope>
</reference>
<dbReference type="FunFam" id="1.10.510.10:FF:000060">
    <property type="entry name" value="G-type lectin S-receptor-like serine/threonine-protein kinase"/>
    <property type="match status" value="1"/>
</dbReference>
<evidence type="ECO:0000256" key="16">
    <source>
        <dbReference type="ARBA" id="ARBA00048679"/>
    </source>
</evidence>
<proteinExistence type="predicted"/>
<keyword evidence="6" id="KW-0808">Transferase</keyword>
<comment type="catalytic activity">
    <reaction evidence="15">
        <text>L-threonyl-[protein] + ATP = O-phospho-L-threonyl-[protein] + ADP + H(+)</text>
        <dbReference type="Rhea" id="RHEA:46608"/>
        <dbReference type="Rhea" id="RHEA-COMP:11060"/>
        <dbReference type="Rhea" id="RHEA-COMP:11605"/>
        <dbReference type="ChEBI" id="CHEBI:15378"/>
        <dbReference type="ChEBI" id="CHEBI:30013"/>
        <dbReference type="ChEBI" id="CHEBI:30616"/>
        <dbReference type="ChEBI" id="CHEBI:61977"/>
        <dbReference type="ChEBI" id="CHEBI:456216"/>
        <dbReference type="EC" id="2.7.11.1"/>
    </reaction>
</comment>
<dbReference type="AlphaFoldDB" id="M8CC39"/>
<dbReference type="SUPFAM" id="SSF56112">
    <property type="entry name" value="Protein kinase-like (PK-like)"/>
    <property type="match status" value="1"/>
</dbReference>
<keyword evidence="8" id="KW-0732">Signal</keyword>
<dbReference type="GO" id="GO:0004674">
    <property type="term" value="F:protein serine/threonine kinase activity"/>
    <property type="evidence" value="ECO:0007669"/>
    <property type="project" value="UniProtKB-KW"/>
</dbReference>
<dbReference type="SMART" id="SM00108">
    <property type="entry name" value="B_lectin"/>
    <property type="match status" value="1"/>
</dbReference>
<evidence type="ECO:0000256" key="7">
    <source>
        <dbReference type="ARBA" id="ARBA00022723"/>
    </source>
</evidence>
<dbReference type="GO" id="GO:0051707">
    <property type="term" value="P:response to other organism"/>
    <property type="evidence" value="ECO:0007669"/>
    <property type="project" value="UniProtKB-ARBA"/>
</dbReference>
<protein>
    <recommendedName>
        <fullName evidence="3">non-specific serine/threonine protein kinase</fullName>
        <ecNumber evidence="3">2.7.11.1</ecNumber>
    </recommendedName>
</protein>
<evidence type="ECO:0000256" key="3">
    <source>
        <dbReference type="ARBA" id="ARBA00012513"/>
    </source>
</evidence>
<dbReference type="InterPro" id="IPR003609">
    <property type="entry name" value="Pan_app"/>
</dbReference>
<comment type="cofactor">
    <cofactor evidence="1">
        <name>a divalent metal cation</name>
        <dbReference type="ChEBI" id="CHEBI:60240"/>
    </cofactor>
</comment>
<dbReference type="GO" id="GO:0005886">
    <property type="term" value="C:plasma membrane"/>
    <property type="evidence" value="ECO:0007669"/>
    <property type="project" value="UniProtKB-SubCell"/>
</dbReference>
<comment type="subcellular location">
    <subcellularLocation>
        <location evidence="2">Cell membrane</location>
        <topology evidence="2">Single-pass type I membrane protein</topology>
    </subcellularLocation>
</comment>
<dbReference type="EnsemblPlants" id="EMT31698">
    <property type="protein sequence ID" value="EMT31698"/>
    <property type="gene ID" value="F775_18391"/>
</dbReference>
<dbReference type="GO" id="GO:0046872">
    <property type="term" value="F:metal ion binding"/>
    <property type="evidence" value="ECO:0007669"/>
    <property type="project" value="UniProtKB-KW"/>
</dbReference>
<keyword evidence="11" id="KW-0067">ATP-binding</keyword>
<keyword evidence="13" id="KW-0675">Receptor</keyword>
<dbReference type="GO" id="GO:0048544">
    <property type="term" value="P:recognition of pollen"/>
    <property type="evidence" value="ECO:0007669"/>
    <property type="project" value="InterPro"/>
</dbReference>
<dbReference type="Pfam" id="PF13359">
    <property type="entry name" value="DDE_Tnp_4"/>
    <property type="match status" value="1"/>
</dbReference>
<organism evidence="17">
    <name type="scientific">Aegilops tauschii</name>
    <name type="common">Tausch's goatgrass</name>
    <name type="synonym">Aegilops squarrosa</name>
    <dbReference type="NCBI Taxonomy" id="37682"/>
    <lineage>
        <taxon>Eukaryota</taxon>
        <taxon>Viridiplantae</taxon>
        <taxon>Streptophyta</taxon>
        <taxon>Embryophyta</taxon>
        <taxon>Tracheophyta</taxon>
        <taxon>Spermatophyta</taxon>
        <taxon>Magnoliopsida</taxon>
        <taxon>Liliopsida</taxon>
        <taxon>Poales</taxon>
        <taxon>Poaceae</taxon>
        <taxon>BOP clade</taxon>
        <taxon>Pooideae</taxon>
        <taxon>Triticodae</taxon>
        <taxon>Triticeae</taxon>
        <taxon>Triticinae</taxon>
        <taxon>Aegilops</taxon>
    </lineage>
</organism>
<dbReference type="Pfam" id="PF08276">
    <property type="entry name" value="PAN_2"/>
    <property type="match status" value="1"/>
</dbReference>
<dbReference type="InterPro" id="IPR058353">
    <property type="entry name" value="DUF8040"/>
</dbReference>
<keyword evidence="7" id="KW-0479">Metal-binding</keyword>
<dbReference type="Pfam" id="PF00954">
    <property type="entry name" value="S_locus_glycop"/>
    <property type="match status" value="1"/>
</dbReference>
<dbReference type="Pfam" id="PF07714">
    <property type="entry name" value="PK_Tyr_Ser-Thr"/>
    <property type="match status" value="1"/>
</dbReference>
<keyword evidence="4" id="KW-0472">Membrane</keyword>
<dbReference type="InterPro" id="IPR011009">
    <property type="entry name" value="Kinase-like_dom_sf"/>
</dbReference>
<evidence type="ECO:0000256" key="12">
    <source>
        <dbReference type="ARBA" id="ARBA00023157"/>
    </source>
</evidence>
<dbReference type="InterPro" id="IPR027806">
    <property type="entry name" value="HARBI1_dom"/>
</dbReference>
<dbReference type="InterPro" id="IPR036426">
    <property type="entry name" value="Bulb-type_lectin_dom_sf"/>
</dbReference>
<dbReference type="InterPro" id="IPR000719">
    <property type="entry name" value="Prot_kinase_dom"/>
</dbReference>
<sequence length="1181" mass="131988">MGHIHAPESCSSCWETFDPLWSNVYLGIGEDPKSELNLQLQCRRGSVDASNEKNTICQACRDLQEQGLLQDNINTIVKEQVAMFLHAVGHNQWFRVIHNTFRRSMETISRYFKQMLFAVAELRGEMIRRPSGQTPPKIRGIPRWYPYFKDCIGAIDGTHVTARVPRSQSAAYRGRKYYTRILPPFRKTRYHLNEFSGRNYPRTAEELFTLRHSSLRVTVERAFGALKNRFKILDQKPFHPYSTQVKFVLACCIPHNWILQWGFDKHMPEEEEAEPDDVASFGHGVEAFDNDAWKNKRLEWAEAMWLNRGCNQTPYHMCAYAMRTIKRRVKNSCLMQLRIIAHPFSRTIPTALSCRVAHHLPVTNYARIRAPDFRGRERGERMRAAHARALLVVLATTCLSVSIATDTIDQAASITGNQTLVSAGGIFRLGFYNPPGSSDARAYLGIWYAGIPVQTVVWVANRQNPVVSSPGVLKFSPDGRLVIVDGLNATVWSSAAPTRNITTKAAAQLLDDGNFVLSSDGTRGGPQERHRQKHHVVYTPGAYTVQAIMGGLPEFFLFRGPERIYASGPWNGVVLTGVQNLNAEGYTFMVVSNADETYYAYYVSDPSALSRLILDGATGQLQSYVWGNGAWSSYWYHPSDPCDSYYKCGAFGFGVCEVGQPPKCSCLPGFRPRSPEQWEQRGWSGGCTRSANLSCGAGDGFWPVNRMKLPEATEATVRPDMTLAECRQLCLGNCSCRAYAAANISGGVSHGCVIWGVDLLDMRQYPVVVQDVYIRLARSEVDALNAEANRQRPNRSVVIPVVTTIFGVLLVVAVACCYFLRTKAVTKRQAGMPPRTRGDVFPLGSRKNSALRTKQDRQINESRMSSEKDLELPLFDLEVILAATDNFSADSKIGQGGFGPVYMAKLEDGQEVAVKRLSKKSVQGVVEFKNEKQLLTTSAGIVFTMCLPQFKCCADEGKRKLLGWKNRFEIILGIARGLLYLHEDSRVRIIHRDLKASNVLLDKNMIPKISDFGIARMFGGDQTTAYTTKVIGTYGYMSPEYAMDGVFSMKSDIYSFGVLVLEIITGKKNRGFYDDEHDLSLLGYSWKLWKEGRSADLLDEAMGGSIDYNVVLRCIQVALLCVEVHPKNRPLMSLVVMMLSSENATLPEPNEPGVNIGKSTDTDYSQTLTGTGFTGDAMNDR</sequence>
<evidence type="ECO:0000256" key="9">
    <source>
        <dbReference type="ARBA" id="ARBA00022741"/>
    </source>
</evidence>
<dbReference type="Gene3D" id="3.30.200.20">
    <property type="entry name" value="Phosphorylase Kinase, domain 1"/>
    <property type="match status" value="1"/>
</dbReference>
<dbReference type="Gene3D" id="2.90.10.10">
    <property type="entry name" value="Bulb-type lectin domain"/>
    <property type="match status" value="1"/>
</dbReference>
<dbReference type="EC" id="2.7.11.1" evidence="3"/>
<evidence type="ECO:0000256" key="5">
    <source>
        <dbReference type="ARBA" id="ARBA00022527"/>
    </source>
</evidence>
<name>M8CC39_AEGTA</name>
<dbReference type="PROSITE" id="PS00108">
    <property type="entry name" value="PROTEIN_KINASE_ST"/>
    <property type="match status" value="1"/>
</dbReference>
<evidence type="ECO:0000256" key="10">
    <source>
        <dbReference type="ARBA" id="ARBA00022777"/>
    </source>
</evidence>
<keyword evidence="10" id="KW-0418">Kinase</keyword>
<evidence type="ECO:0000256" key="4">
    <source>
        <dbReference type="ARBA" id="ARBA00022475"/>
    </source>
</evidence>
<keyword evidence="9" id="KW-0547">Nucleotide-binding</keyword>
<dbReference type="Gene3D" id="1.10.510.10">
    <property type="entry name" value="Transferase(Phosphotransferase) domain 1"/>
    <property type="match status" value="1"/>
</dbReference>
<dbReference type="InterPro" id="IPR001480">
    <property type="entry name" value="Bulb-type_lectin_dom"/>
</dbReference>
<keyword evidence="5" id="KW-0723">Serine/threonine-protein kinase</keyword>
<keyword evidence="4" id="KW-1003">Cell membrane</keyword>
<evidence type="ECO:0000256" key="15">
    <source>
        <dbReference type="ARBA" id="ARBA00047899"/>
    </source>
</evidence>
<dbReference type="PANTHER" id="PTHR27002">
    <property type="entry name" value="RECEPTOR-LIKE SERINE/THREONINE-PROTEIN KINASE SD1-8"/>
    <property type="match status" value="1"/>
</dbReference>
<evidence type="ECO:0000256" key="13">
    <source>
        <dbReference type="ARBA" id="ARBA00023170"/>
    </source>
</evidence>
<dbReference type="GO" id="GO:0005524">
    <property type="term" value="F:ATP binding"/>
    <property type="evidence" value="ECO:0007669"/>
    <property type="project" value="UniProtKB-KW"/>
</dbReference>
<evidence type="ECO:0000256" key="8">
    <source>
        <dbReference type="ARBA" id="ARBA00022729"/>
    </source>
</evidence>
<keyword evidence="14" id="KW-0325">Glycoprotein</keyword>
<evidence type="ECO:0000313" key="17">
    <source>
        <dbReference type="EnsemblPlants" id="EMT31698"/>
    </source>
</evidence>
<dbReference type="InterPro" id="IPR008271">
    <property type="entry name" value="Ser/Thr_kinase_AS"/>
</dbReference>
<dbReference type="SMART" id="SM00220">
    <property type="entry name" value="S_TKc"/>
    <property type="match status" value="1"/>
</dbReference>
<dbReference type="InterPro" id="IPR000858">
    <property type="entry name" value="S_locus_glycoprot_dom"/>
</dbReference>
<dbReference type="PANTHER" id="PTHR27002:SF674">
    <property type="entry name" value="RECEPTOR-LIKE SERINE_THREONINE-PROTEIN KINASE"/>
    <property type="match status" value="1"/>
</dbReference>
<dbReference type="SMART" id="SM00473">
    <property type="entry name" value="PAN_AP"/>
    <property type="match status" value="1"/>
</dbReference>
<evidence type="ECO:0000256" key="1">
    <source>
        <dbReference type="ARBA" id="ARBA00001968"/>
    </source>
</evidence>
<comment type="catalytic activity">
    <reaction evidence="16">
        <text>L-seryl-[protein] + ATP = O-phospho-L-seryl-[protein] + ADP + H(+)</text>
        <dbReference type="Rhea" id="RHEA:17989"/>
        <dbReference type="Rhea" id="RHEA-COMP:9863"/>
        <dbReference type="Rhea" id="RHEA-COMP:11604"/>
        <dbReference type="ChEBI" id="CHEBI:15378"/>
        <dbReference type="ChEBI" id="CHEBI:29999"/>
        <dbReference type="ChEBI" id="CHEBI:30616"/>
        <dbReference type="ChEBI" id="CHEBI:83421"/>
        <dbReference type="ChEBI" id="CHEBI:456216"/>
        <dbReference type="EC" id="2.7.11.1"/>
    </reaction>
</comment>
<dbReference type="PROSITE" id="PS50927">
    <property type="entry name" value="BULB_LECTIN"/>
    <property type="match status" value="1"/>
</dbReference>
<dbReference type="InterPro" id="IPR001245">
    <property type="entry name" value="Ser-Thr/Tyr_kinase_cat_dom"/>
</dbReference>
<dbReference type="Pfam" id="PF26138">
    <property type="entry name" value="DUF8040"/>
    <property type="match status" value="1"/>
</dbReference>
<evidence type="ECO:0000256" key="11">
    <source>
        <dbReference type="ARBA" id="ARBA00022840"/>
    </source>
</evidence>
<dbReference type="CDD" id="cd00028">
    <property type="entry name" value="B_lectin"/>
    <property type="match status" value="1"/>
</dbReference>
<evidence type="ECO:0000256" key="14">
    <source>
        <dbReference type="ARBA" id="ARBA00023180"/>
    </source>
</evidence>
<evidence type="ECO:0000256" key="2">
    <source>
        <dbReference type="ARBA" id="ARBA00004251"/>
    </source>
</evidence>
<dbReference type="SUPFAM" id="SSF51110">
    <property type="entry name" value="alpha-D-mannose-specific plant lectins"/>
    <property type="match status" value="1"/>
</dbReference>
<dbReference type="Pfam" id="PF01453">
    <property type="entry name" value="B_lectin"/>
    <property type="match status" value="1"/>
</dbReference>
<dbReference type="PROSITE" id="PS50948">
    <property type="entry name" value="PAN"/>
    <property type="match status" value="1"/>
</dbReference>
<dbReference type="CDD" id="cd01098">
    <property type="entry name" value="PAN_AP_plant"/>
    <property type="match status" value="1"/>
</dbReference>
<accession>M8CC39</accession>